<name>A0A0K2TDJ9_LEPSM</name>
<evidence type="ECO:0000313" key="1">
    <source>
        <dbReference type="EMBL" id="CDW24093.1"/>
    </source>
</evidence>
<accession>A0A0K2TDJ9</accession>
<dbReference type="EMBL" id="HACA01006732">
    <property type="protein sequence ID" value="CDW24093.1"/>
    <property type="molecule type" value="Transcribed_RNA"/>
</dbReference>
<reference evidence="1" key="1">
    <citation type="submission" date="2014-05" db="EMBL/GenBank/DDBJ databases">
        <authorList>
            <person name="Chronopoulou M."/>
        </authorList>
    </citation>
    <scope>NUCLEOTIDE SEQUENCE</scope>
    <source>
        <tissue evidence="1">Whole organism</tissue>
    </source>
</reference>
<sequence>MLDSGQGVLWFKFFILFVPNKCYITMTKQLKFGLIIPKNRFPEVNIPLYVFFGIFQASRDMSGFQ</sequence>
<organism evidence="1">
    <name type="scientific">Lepeophtheirus salmonis</name>
    <name type="common">Salmon louse</name>
    <name type="synonym">Caligus salmonis</name>
    <dbReference type="NCBI Taxonomy" id="72036"/>
    <lineage>
        <taxon>Eukaryota</taxon>
        <taxon>Metazoa</taxon>
        <taxon>Ecdysozoa</taxon>
        <taxon>Arthropoda</taxon>
        <taxon>Crustacea</taxon>
        <taxon>Multicrustacea</taxon>
        <taxon>Hexanauplia</taxon>
        <taxon>Copepoda</taxon>
        <taxon>Siphonostomatoida</taxon>
        <taxon>Caligidae</taxon>
        <taxon>Lepeophtheirus</taxon>
    </lineage>
</organism>
<proteinExistence type="predicted"/>
<dbReference type="AlphaFoldDB" id="A0A0K2TDJ9"/>
<protein>
    <submittedName>
        <fullName evidence="1">Uncharacterized protein</fullName>
    </submittedName>
</protein>